<evidence type="ECO:0000313" key="3">
    <source>
        <dbReference type="Proteomes" id="UP000231081"/>
    </source>
</evidence>
<dbReference type="AlphaFoldDB" id="A0A2H0B4Y1"/>
<comment type="caution">
    <text evidence="2">The sequence shown here is derived from an EMBL/GenBank/DDBJ whole genome shotgun (WGS) entry which is preliminary data.</text>
</comment>
<evidence type="ECO:0000256" key="1">
    <source>
        <dbReference type="SAM" id="Phobius"/>
    </source>
</evidence>
<name>A0A2H0B4Y1_9BACT</name>
<dbReference type="EMBL" id="PCSQ01000001">
    <property type="protein sequence ID" value="PIP52717.1"/>
    <property type="molecule type" value="Genomic_DNA"/>
</dbReference>
<sequence length="170" mass="19554">MKGPEKLLHVGFFLITFMWLSTVVFYQVFSNFGAASLKRLRYQPLTLVDPVVLVDDNQIKAICDPVCFFEIGGKRIRTRTDSDAGGGLLAVKLRFFDPYHGLIGYEDDQTNPNFFVIDTRSEFLQVVRLKLPRINFAFTAYYPSLQLIQFDSSRGNQYYYSANKPELNIL</sequence>
<evidence type="ECO:0000313" key="2">
    <source>
        <dbReference type="EMBL" id="PIP52717.1"/>
    </source>
</evidence>
<proteinExistence type="predicted"/>
<feature type="transmembrane region" description="Helical" evidence="1">
    <location>
        <begin position="7"/>
        <end position="29"/>
    </location>
</feature>
<organism evidence="2 3">
    <name type="scientific">Candidatus Beckwithbacteria bacterium CG23_combo_of_CG06-09_8_20_14_all_47_9</name>
    <dbReference type="NCBI Taxonomy" id="1974498"/>
    <lineage>
        <taxon>Bacteria</taxon>
        <taxon>Candidatus Beckwithiibacteriota</taxon>
    </lineage>
</organism>
<gene>
    <name evidence="2" type="ORF">COX09_00025</name>
</gene>
<reference evidence="2 3" key="1">
    <citation type="submission" date="2017-09" db="EMBL/GenBank/DDBJ databases">
        <title>Depth-based differentiation of microbial function through sediment-hosted aquifers and enrichment of novel symbionts in the deep terrestrial subsurface.</title>
        <authorList>
            <person name="Probst A.J."/>
            <person name="Ladd B."/>
            <person name="Jarett J.K."/>
            <person name="Geller-Mcgrath D.E."/>
            <person name="Sieber C.M."/>
            <person name="Emerson J.B."/>
            <person name="Anantharaman K."/>
            <person name="Thomas B.C."/>
            <person name="Malmstrom R."/>
            <person name="Stieglmeier M."/>
            <person name="Klingl A."/>
            <person name="Woyke T."/>
            <person name="Ryan C.M."/>
            <person name="Banfield J.F."/>
        </authorList>
    </citation>
    <scope>NUCLEOTIDE SEQUENCE [LARGE SCALE GENOMIC DNA]</scope>
    <source>
        <strain evidence="2">CG23_combo_of_CG06-09_8_20_14_all_47_9</strain>
    </source>
</reference>
<keyword evidence="1" id="KW-0812">Transmembrane</keyword>
<dbReference type="Proteomes" id="UP000231081">
    <property type="component" value="Unassembled WGS sequence"/>
</dbReference>
<keyword evidence="1" id="KW-0472">Membrane</keyword>
<protein>
    <submittedName>
        <fullName evidence="2">Uncharacterized protein</fullName>
    </submittedName>
</protein>
<accession>A0A2H0B4Y1</accession>
<keyword evidence="1" id="KW-1133">Transmembrane helix</keyword>